<gene>
    <name evidence="1" type="ORF">ID854_16135</name>
</gene>
<dbReference type="InterPro" id="IPR036291">
    <property type="entry name" value="NAD(P)-bd_dom_sf"/>
</dbReference>
<name>A0AAW3YYL7_9GAMM</name>
<accession>A0AAW3YYL7</accession>
<reference evidence="1" key="2">
    <citation type="journal article" date="2024" name="Toxins">
        <title>Genome Sequence Analysis of Native Xenorhabdus Strains Isolated from Entomopathogenic Nematodes in Argentina.</title>
        <authorList>
            <person name="Palma L."/>
            <person name="Frizzo L."/>
            <person name="Kaiser S."/>
            <person name="Berry C."/>
            <person name="Caballero P."/>
            <person name="Bode H.B."/>
            <person name="Del Valle E.E."/>
        </authorList>
    </citation>
    <scope>NUCLEOTIDE SEQUENCE</scope>
    <source>
        <strain evidence="1">M</strain>
    </source>
</reference>
<dbReference type="SUPFAM" id="SSF51735">
    <property type="entry name" value="NAD(P)-binding Rossmann-fold domains"/>
    <property type="match status" value="1"/>
</dbReference>
<organism evidence="1">
    <name type="scientific">Xenorhabdus szentirmaii</name>
    <dbReference type="NCBI Taxonomy" id="290112"/>
    <lineage>
        <taxon>Bacteria</taxon>
        <taxon>Pseudomonadati</taxon>
        <taxon>Pseudomonadota</taxon>
        <taxon>Gammaproteobacteria</taxon>
        <taxon>Enterobacterales</taxon>
        <taxon>Morganellaceae</taxon>
        <taxon>Xenorhabdus</taxon>
    </lineage>
</organism>
<dbReference type="GeneID" id="97127018"/>
<dbReference type="EMBL" id="JACXBF010000415">
    <property type="protein sequence ID" value="MBD2801921.1"/>
    <property type="molecule type" value="Genomic_DNA"/>
</dbReference>
<dbReference type="AlphaFoldDB" id="A0AAW3YYL7"/>
<protein>
    <submittedName>
        <fullName evidence="1">Uncharacterized protein</fullName>
    </submittedName>
</protein>
<sequence length="63" mass="6845">MTAPTVNGEEQAQQELGNLYWLSGDLIDESAPGILIDAAMDKFGRIDVAINNGVLIIQELLMK</sequence>
<dbReference type="RefSeq" id="WP_038240310.1">
    <property type="nucleotide sequence ID" value="NZ_CAWNPE010000001.1"/>
</dbReference>
<evidence type="ECO:0000313" key="1">
    <source>
        <dbReference type="EMBL" id="MBD2801921.1"/>
    </source>
</evidence>
<dbReference type="Proteomes" id="UP001193920">
    <property type="component" value="Unassembled WGS sequence"/>
</dbReference>
<reference evidence="1" key="1">
    <citation type="submission" date="2020-09" db="EMBL/GenBank/DDBJ databases">
        <authorList>
            <person name="Palma L."/>
            <person name="Caballero P."/>
            <person name="Berry C."/>
            <person name="Del Valle E."/>
        </authorList>
    </citation>
    <scope>NUCLEOTIDE SEQUENCE</scope>
    <source>
        <strain evidence="1">M</strain>
    </source>
</reference>
<proteinExistence type="predicted"/>
<comment type="caution">
    <text evidence="1">The sequence shown here is derived from an EMBL/GenBank/DDBJ whole genome shotgun (WGS) entry which is preliminary data.</text>
</comment>